<organism evidence="2 3">
    <name type="scientific">Mytilus coruscus</name>
    <name type="common">Sea mussel</name>
    <dbReference type="NCBI Taxonomy" id="42192"/>
    <lineage>
        <taxon>Eukaryota</taxon>
        <taxon>Metazoa</taxon>
        <taxon>Spiralia</taxon>
        <taxon>Lophotrochozoa</taxon>
        <taxon>Mollusca</taxon>
        <taxon>Bivalvia</taxon>
        <taxon>Autobranchia</taxon>
        <taxon>Pteriomorphia</taxon>
        <taxon>Mytilida</taxon>
        <taxon>Mytiloidea</taxon>
        <taxon>Mytilidae</taxon>
        <taxon>Mytilinae</taxon>
        <taxon>Mytilus</taxon>
    </lineage>
</organism>
<evidence type="ECO:0000256" key="1">
    <source>
        <dbReference type="SAM" id="MobiDB-lite"/>
    </source>
</evidence>
<dbReference type="EMBL" id="CACVKT020004692">
    <property type="protein sequence ID" value="CAC5391331.1"/>
    <property type="molecule type" value="Genomic_DNA"/>
</dbReference>
<dbReference type="AlphaFoldDB" id="A0A6J8C7C7"/>
<gene>
    <name evidence="2" type="ORF">MCOR_26342</name>
</gene>
<feature type="region of interest" description="Disordered" evidence="1">
    <location>
        <begin position="90"/>
        <end position="146"/>
    </location>
</feature>
<keyword evidence="3" id="KW-1185">Reference proteome</keyword>
<feature type="compositionally biased region" description="Low complexity" evidence="1">
    <location>
        <begin position="130"/>
        <end position="142"/>
    </location>
</feature>
<feature type="compositionally biased region" description="Polar residues" evidence="1">
    <location>
        <begin position="116"/>
        <end position="129"/>
    </location>
</feature>
<sequence length="515" mass="58476">MEFRKSFIKRRPVGIATISNCRKIGEHSRLGVPGQTGVGEGEDNVGCSAGDADNHLNLGETDDIAVLVSIMMTFTDLATFSSLKKYEPHQENSTVEWHQEHNDSDHMEHEDPVIPNDTNDPSYEPSLNYSSDSGGSDNSHNHQPFVGSVPAGNLAVSSAILNSGALPTKVLRLMNFMNIPTISHQTFFNHQRLILYPAVSRFWKHQQSQHIARYRDATESYVLGGDGRADTPGHSAKYGSYSMMDLKQGVIIDIQLVQFKTSCRKRLFESSKSPIWDSDKENHPIMISSEEESVIHFYISTSVQANEWKDEIKIDVRELEIKNDKHIPMRKGIDLFRLRKLQLQNEVENAIIPLTNTIINEHNVYQLVYLKNLQCYQNIEWETVDVSVEWDTSDGSQTSLREAVKNLREGISNVYSNVPSPQTPVHRMELNKYHISLQVKKRKNIPPGGHAYITYILYHRTTTTQDKQIATNDDQDSLDILLTTTTRDNTVATNDNTFQTTQHKLDRIISLLEKN</sequence>
<protein>
    <submittedName>
        <fullName evidence="2">Uncharacterized protein</fullName>
    </submittedName>
</protein>
<reference evidence="2 3" key="1">
    <citation type="submission" date="2020-06" db="EMBL/GenBank/DDBJ databases">
        <authorList>
            <person name="Li R."/>
            <person name="Bekaert M."/>
        </authorList>
    </citation>
    <scope>NUCLEOTIDE SEQUENCE [LARGE SCALE GENOMIC DNA]</scope>
    <source>
        <strain evidence="3">wild</strain>
    </source>
</reference>
<feature type="compositionally biased region" description="Basic and acidic residues" evidence="1">
    <location>
        <begin position="97"/>
        <end position="112"/>
    </location>
</feature>
<accession>A0A6J8C7C7</accession>
<dbReference type="PANTHER" id="PTHR31751:SF42">
    <property type="entry name" value="PROTEIN CBG10204"/>
    <property type="match status" value="1"/>
</dbReference>
<proteinExistence type="predicted"/>
<evidence type="ECO:0000313" key="2">
    <source>
        <dbReference type="EMBL" id="CAC5391331.1"/>
    </source>
</evidence>
<dbReference type="PANTHER" id="PTHR31751">
    <property type="entry name" value="SI:CH211-108C17.2-RELATED-RELATED"/>
    <property type="match status" value="1"/>
</dbReference>
<evidence type="ECO:0000313" key="3">
    <source>
        <dbReference type="Proteomes" id="UP000507470"/>
    </source>
</evidence>
<dbReference type="Proteomes" id="UP000507470">
    <property type="component" value="Unassembled WGS sequence"/>
</dbReference>
<name>A0A6J8C7C7_MYTCO</name>